<evidence type="ECO:0000313" key="2">
    <source>
        <dbReference type="Proteomes" id="UP000821837"/>
    </source>
</evidence>
<comment type="caution">
    <text evidence="1">The sequence shown here is derived from an EMBL/GenBank/DDBJ whole genome shotgun (WGS) entry which is preliminary data.</text>
</comment>
<reference evidence="1" key="1">
    <citation type="journal article" date="2020" name="Cell">
        <title>Large-Scale Comparative Analyses of Tick Genomes Elucidate Their Genetic Diversity and Vector Capacities.</title>
        <authorList>
            <consortium name="Tick Genome and Microbiome Consortium (TIGMIC)"/>
            <person name="Jia N."/>
            <person name="Wang J."/>
            <person name="Shi W."/>
            <person name="Du L."/>
            <person name="Sun Y."/>
            <person name="Zhan W."/>
            <person name="Jiang J.F."/>
            <person name="Wang Q."/>
            <person name="Zhang B."/>
            <person name="Ji P."/>
            <person name="Bell-Sakyi L."/>
            <person name="Cui X.M."/>
            <person name="Yuan T.T."/>
            <person name="Jiang B.G."/>
            <person name="Yang W.F."/>
            <person name="Lam T.T."/>
            <person name="Chang Q.C."/>
            <person name="Ding S.J."/>
            <person name="Wang X.J."/>
            <person name="Zhu J.G."/>
            <person name="Ruan X.D."/>
            <person name="Zhao L."/>
            <person name="Wei J.T."/>
            <person name="Ye R.Z."/>
            <person name="Que T.C."/>
            <person name="Du C.H."/>
            <person name="Zhou Y.H."/>
            <person name="Cheng J.X."/>
            <person name="Dai P.F."/>
            <person name="Guo W.B."/>
            <person name="Han X.H."/>
            <person name="Huang E.J."/>
            <person name="Li L.F."/>
            <person name="Wei W."/>
            <person name="Gao Y.C."/>
            <person name="Liu J.Z."/>
            <person name="Shao H.Z."/>
            <person name="Wang X."/>
            <person name="Wang C.C."/>
            <person name="Yang T.C."/>
            <person name="Huo Q.B."/>
            <person name="Li W."/>
            <person name="Chen H.Y."/>
            <person name="Chen S.E."/>
            <person name="Zhou L.G."/>
            <person name="Ni X.B."/>
            <person name="Tian J.H."/>
            <person name="Sheng Y."/>
            <person name="Liu T."/>
            <person name="Pan Y.S."/>
            <person name="Xia L.Y."/>
            <person name="Li J."/>
            <person name="Zhao F."/>
            <person name="Cao W.C."/>
        </authorList>
    </citation>
    <scope>NUCLEOTIDE SEQUENCE</scope>
    <source>
        <strain evidence="1">Rsan-2018</strain>
    </source>
</reference>
<gene>
    <name evidence="1" type="ORF">HPB52_002976</name>
</gene>
<evidence type="ECO:0000313" key="1">
    <source>
        <dbReference type="EMBL" id="KAH7971816.1"/>
    </source>
</evidence>
<proteinExistence type="predicted"/>
<sequence length="191" mass="20892">MDLGLGRHDTGDSIMSSKFFAHDSSNRIRQIVREELRARASDASLSYDAMCAAVDATVYDVPQSRAPVQPTDNLHRRNGLQNAVIQPPTMVSSWDSHWCTVPRGRFGDVREAPVCFLVFVDLWLKFALKDVAHHSATTRDHRLLIDKTTGAGVCAQFGTRRLGTASSKMPAVTCTSDAVSTRTSAATHPPP</sequence>
<dbReference type="EMBL" id="JABSTV010001247">
    <property type="protein sequence ID" value="KAH7971816.1"/>
    <property type="molecule type" value="Genomic_DNA"/>
</dbReference>
<accession>A0A9D4Q9E0</accession>
<organism evidence="1 2">
    <name type="scientific">Rhipicephalus sanguineus</name>
    <name type="common">Brown dog tick</name>
    <name type="synonym">Ixodes sanguineus</name>
    <dbReference type="NCBI Taxonomy" id="34632"/>
    <lineage>
        <taxon>Eukaryota</taxon>
        <taxon>Metazoa</taxon>
        <taxon>Ecdysozoa</taxon>
        <taxon>Arthropoda</taxon>
        <taxon>Chelicerata</taxon>
        <taxon>Arachnida</taxon>
        <taxon>Acari</taxon>
        <taxon>Parasitiformes</taxon>
        <taxon>Ixodida</taxon>
        <taxon>Ixodoidea</taxon>
        <taxon>Ixodidae</taxon>
        <taxon>Rhipicephalinae</taxon>
        <taxon>Rhipicephalus</taxon>
        <taxon>Rhipicephalus</taxon>
    </lineage>
</organism>
<protein>
    <submittedName>
        <fullName evidence="1">Uncharacterized protein</fullName>
    </submittedName>
</protein>
<keyword evidence="2" id="KW-1185">Reference proteome</keyword>
<dbReference type="AlphaFoldDB" id="A0A9D4Q9E0"/>
<name>A0A9D4Q9E0_RHISA</name>
<dbReference type="Proteomes" id="UP000821837">
    <property type="component" value="Chromosome 11"/>
</dbReference>
<reference evidence="1" key="2">
    <citation type="submission" date="2021-09" db="EMBL/GenBank/DDBJ databases">
        <authorList>
            <person name="Jia N."/>
            <person name="Wang J."/>
            <person name="Shi W."/>
            <person name="Du L."/>
            <person name="Sun Y."/>
            <person name="Zhan W."/>
            <person name="Jiang J."/>
            <person name="Wang Q."/>
            <person name="Zhang B."/>
            <person name="Ji P."/>
            <person name="Sakyi L.B."/>
            <person name="Cui X."/>
            <person name="Yuan T."/>
            <person name="Jiang B."/>
            <person name="Yang W."/>
            <person name="Lam T.T.-Y."/>
            <person name="Chang Q."/>
            <person name="Ding S."/>
            <person name="Wang X."/>
            <person name="Zhu J."/>
            <person name="Ruan X."/>
            <person name="Zhao L."/>
            <person name="Wei J."/>
            <person name="Que T."/>
            <person name="Du C."/>
            <person name="Cheng J."/>
            <person name="Dai P."/>
            <person name="Han X."/>
            <person name="Huang E."/>
            <person name="Gao Y."/>
            <person name="Liu J."/>
            <person name="Shao H."/>
            <person name="Ye R."/>
            <person name="Li L."/>
            <person name="Wei W."/>
            <person name="Wang X."/>
            <person name="Wang C."/>
            <person name="Huo Q."/>
            <person name="Li W."/>
            <person name="Guo W."/>
            <person name="Chen H."/>
            <person name="Chen S."/>
            <person name="Zhou L."/>
            <person name="Zhou L."/>
            <person name="Ni X."/>
            <person name="Tian J."/>
            <person name="Zhou Y."/>
            <person name="Sheng Y."/>
            <person name="Liu T."/>
            <person name="Pan Y."/>
            <person name="Xia L."/>
            <person name="Li J."/>
            <person name="Zhao F."/>
            <person name="Cao W."/>
        </authorList>
    </citation>
    <scope>NUCLEOTIDE SEQUENCE</scope>
    <source>
        <strain evidence="1">Rsan-2018</strain>
        <tissue evidence="1">Larvae</tissue>
    </source>
</reference>